<dbReference type="Proteomes" id="UP000051845">
    <property type="component" value="Unassembled WGS sequence"/>
</dbReference>
<comment type="caution">
    <text evidence="7">The sequence shown here is derived from an EMBL/GenBank/DDBJ whole genome shotgun (WGS) entry which is preliminary data.</text>
</comment>
<evidence type="ECO:0000259" key="6">
    <source>
        <dbReference type="PROSITE" id="PS51935"/>
    </source>
</evidence>
<comment type="similarity">
    <text evidence="1">Belongs to the peptidase C40 family.</text>
</comment>
<dbReference type="RefSeq" id="WP_235809160.1">
    <property type="nucleotide sequence ID" value="NZ_AYYR01000013.1"/>
</dbReference>
<evidence type="ECO:0000256" key="2">
    <source>
        <dbReference type="ARBA" id="ARBA00022670"/>
    </source>
</evidence>
<sequence>MKFRKFALKIGALAMLAFAAVSSTSLTQAHAATTATVVSESSMTPATYVRASSSGATYNISTSGTTATFSSATHYLKNYPSTTWEATKKMTLKKSNGSEYLYYYVTNKSGTVSGWIWHQYLKAGTSSATVLGYAEKELGKSYSYGATGPNSFDCSGLVQYVYKKAADKTLARTAQAQYSDYTHVSSSSLKKGDLVFFGTSTGSITHDGIYVGDGKMIDAQDDGVITESITAAWWHLVGYSQPVSLS</sequence>
<name>A0A0R2BCT2_SECCO</name>
<dbReference type="SUPFAM" id="SSF54001">
    <property type="entry name" value="Cysteine proteinases"/>
    <property type="match status" value="1"/>
</dbReference>
<keyword evidence="7" id="KW-0121">Carboxypeptidase</keyword>
<evidence type="ECO:0000256" key="4">
    <source>
        <dbReference type="ARBA" id="ARBA00022807"/>
    </source>
</evidence>
<dbReference type="InterPro" id="IPR000064">
    <property type="entry name" value="NLP_P60_dom"/>
</dbReference>
<dbReference type="AlphaFoldDB" id="A0A0R2BCT2"/>
<gene>
    <name evidence="7" type="ORF">FC82_GL000506</name>
</gene>
<evidence type="ECO:0000256" key="3">
    <source>
        <dbReference type="ARBA" id="ARBA00022801"/>
    </source>
</evidence>
<dbReference type="GO" id="GO:0008234">
    <property type="term" value="F:cysteine-type peptidase activity"/>
    <property type="evidence" value="ECO:0007669"/>
    <property type="project" value="UniProtKB-KW"/>
</dbReference>
<keyword evidence="2" id="KW-0645">Protease</keyword>
<feature type="chain" id="PRO_5006415308" evidence="5">
    <location>
        <begin position="32"/>
        <end position="246"/>
    </location>
</feature>
<proteinExistence type="inferred from homology"/>
<dbReference type="Gene3D" id="3.90.1720.10">
    <property type="entry name" value="endopeptidase domain like (from Nostoc punctiforme)"/>
    <property type="match status" value="1"/>
</dbReference>
<dbReference type="InterPro" id="IPR051202">
    <property type="entry name" value="Peptidase_C40"/>
</dbReference>
<dbReference type="InterPro" id="IPR038765">
    <property type="entry name" value="Papain-like_cys_pep_sf"/>
</dbReference>
<dbReference type="EMBL" id="AYYR01000013">
    <property type="protein sequence ID" value="KRM77261.1"/>
    <property type="molecule type" value="Genomic_DNA"/>
</dbReference>
<dbReference type="GO" id="GO:0004180">
    <property type="term" value="F:carboxypeptidase activity"/>
    <property type="evidence" value="ECO:0007669"/>
    <property type="project" value="UniProtKB-KW"/>
</dbReference>
<evidence type="ECO:0000256" key="5">
    <source>
        <dbReference type="SAM" id="SignalP"/>
    </source>
</evidence>
<keyword evidence="4" id="KW-0788">Thiol protease</keyword>
<dbReference type="PATRIC" id="fig|1423733.4.peg.528"/>
<reference evidence="7 8" key="1">
    <citation type="journal article" date="2015" name="Genome Announc.">
        <title>Expanding the biotechnology potential of lactobacilli through comparative genomics of 213 strains and associated genera.</title>
        <authorList>
            <person name="Sun Z."/>
            <person name="Harris H.M."/>
            <person name="McCann A."/>
            <person name="Guo C."/>
            <person name="Argimon S."/>
            <person name="Zhang W."/>
            <person name="Yang X."/>
            <person name="Jeffery I.B."/>
            <person name="Cooney J.C."/>
            <person name="Kagawa T.F."/>
            <person name="Liu W."/>
            <person name="Song Y."/>
            <person name="Salvetti E."/>
            <person name="Wrobel A."/>
            <person name="Rasinkangas P."/>
            <person name="Parkhill J."/>
            <person name="Rea M.C."/>
            <person name="O'Sullivan O."/>
            <person name="Ritari J."/>
            <person name="Douillard F.P."/>
            <person name="Paul Ross R."/>
            <person name="Yang R."/>
            <person name="Briner A.E."/>
            <person name="Felis G.E."/>
            <person name="de Vos W.M."/>
            <person name="Barrangou R."/>
            <person name="Klaenhammer T.R."/>
            <person name="Caufield P.W."/>
            <person name="Cui Y."/>
            <person name="Zhang H."/>
            <person name="O'Toole P.W."/>
        </authorList>
    </citation>
    <scope>NUCLEOTIDE SEQUENCE [LARGE SCALE GENOMIC DNA]</scope>
    <source>
        <strain evidence="7 8">DSM 20515</strain>
    </source>
</reference>
<evidence type="ECO:0000256" key="1">
    <source>
        <dbReference type="ARBA" id="ARBA00007074"/>
    </source>
</evidence>
<dbReference type="GO" id="GO:0006508">
    <property type="term" value="P:proteolysis"/>
    <property type="evidence" value="ECO:0007669"/>
    <property type="project" value="UniProtKB-KW"/>
</dbReference>
<organism evidence="7 8">
    <name type="scientific">Secundilactobacillus collinoides DSM 20515 = JCM 1123</name>
    <dbReference type="NCBI Taxonomy" id="1423733"/>
    <lineage>
        <taxon>Bacteria</taxon>
        <taxon>Bacillati</taxon>
        <taxon>Bacillota</taxon>
        <taxon>Bacilli</taxon>
        <taxon>Lactobacillales</taxon>
        <taxon>Lactobacillaceae</taxon>
        <taxon>Secundilactobacillus</taxon>
    </lineage>
</organism>
<keyword evidence="5" id="KW-0732">Signal</keyword>
<protein>
    <submittedName>
        <fullName evidence="7">D-alanyl-D-alanine carboxypeptidase</fullName>
    </submittedName>
</protein>
<dbReference type="PANTHER" id="PTHR47053:SF1">
    <property type="entry name" value="MUREIN DD-ENDOPEPTIDASE MEPH-RELATED"/>
    <property type="match status" value="1"/>
</dbReference>
<keyword evidence="3" id="KW-0378">Hydrolase</keyword>
<accession>A0A0R2BCT2</accession>
<feature type="signal peptide" evidence="5">
    <location>
        <begin position="1"/>
        <end position="31"/>
    </location>
</feature>
<dbReference type="PROSITE" id="PS51935">
    <property type="entry name" value="NLPC_P60"/>
    <property type="match status" value="1"/>
</dbReference>
<dbReference type="Pfam" id="PF00877">
    <property type="entry name" value="NLPC_P60"/>
    <property type="match status" value="1"/>
</dbReference>
<evidence type="ECO:0000313" key="8">
    <source>
        <dbReference type="Proteomes" id="UP000051845"/>
    </source>
</evidence>
<feature type="domain" description="NlpC/P60" evidence="6">
    <location>
        <begin position="124"/>
        <end position="244"/>
    </location>
</feature>
<dbReference type="PANTHER" id="PTHR47053">
    <property type="entry name" value="MUREIN DD-ENDOPEPTIDASE MEPH-RELATED"/>
    <property type="match status" value="1"/>
</dbReference>
<evidence type="ECO:0000313" key="7">
    <source>
        <dbReference type="EMBL" id="KRM77261.1"/>
    </source>
</evidence>